<evidence type="ECO:0000256" key="3">
    <source>
        <dbReference type="ARBA" id="ARBA00022692"/>
    </source>
</evidence>
<protein>
    <submittedName>
        <fullName evidence="7">Protein CtaG</fullName>
    </submittedName>
</protein>
<dbReference type="Pfam" id="PF09678">
    <property type="entry name" value="Caa3_CtaG"/>
    <property type="match status" value="1"/>
</dbReference>
<evidence type="ECO:0000256" key="1">
    <source>
        <dbReference type="ARBA" id="ARBA00004651"/>
    </source>
</evidence>
<evidence type="ECO:0000256" key="6">
    <source>
        <dbReference type="SAM" id="Phobius"/>
    </source>
</evidence>
<accession>A0A917XQM3</accession>
<feature type="transmembrane region" description="Helical" evidence="6">
    <location>
        <begin position="84"/>
        <end position="104"/>
    </location>
</feature>
<keyword evidence="2" id="KW-1003">Cell membrane</keyword>
<dbReference type="Proteomes" id="UP000624041">
    <property type="component" value="Unassembled WGS sequence"/>
</dbReference>
<feature type="transmembrane region" description="Helical" evidence="6">
    <location>
        <begin position="124"/>
        <end position="143"/>
    </location>
</feature>
<keyword evidence="5 6" id="KW-0472">Membrane</keyword>
<name>A0A917XQM3_9BACI</name>
<reference evidence="7" key="2">
    <citation type="submission" date="2020-09" db="EMBL/GenBank/DDBJ databases">
        <authorList>
            <person name="Sun Q."/>
            <person name="Ohkuma M."/>
        </authorList>
    </citation>
    <scope>NUCLEOTIDE SEQUENCE</scope>
    <source>
        <strain evidence="7">JCM 17251</strain>
    </source>
</reference>
<dbReference type="AlphaFoldDB" id="A0A917XQM3"/>
<evidence type="ECO:0000313" key="7">
    <source>
        <dbReference type="EMBL" id="GGN49115.1"/>
    </source>
</evidence>
<comment type="subcellular location">
    <subcellularLocation>
        <location evidence="1">Cell membrane</location>
        <topology evidence="1">Multi-pass membrane protein</topology>
    </subcellularLocation>
</comment>
<gene>
    <name evidence="7" type="primary">ctaG</name>
    <name evidence="7" type="ORF">GCM10007971_01450</name>
</gene>
<dbReference type="NCBIfam" id="TIGR02737">
    <property type="entry name" value="caa3_CtaG"/>
    <property type="match status" value="1"/>
</dbReference>
<comment type="caution">
    <text evidence="7">The sequence shown here is derived from an EMBL/GenBank/DDBJ whole genome shotgun (WGS) entry which is preliminary data.</text>
</comment>
<evidence type="ECO:0000256" key="5">
    <source>
        <dbReference type="ARBA" id="ARBA00023136"/>
    </source>
</evidence>
<evidence type="ECO:0000256" key="4">
    <source>
        <dbReference type="ARBA" id="ARBA00022989"/>
    </source>
</evidence>
<feature type="transmembrane region" description="Helical" evidence="6">
    <location>
        <begin position="12"/>
        <end position="32"/>
    </location>
</feature>
<feature type="transmembrane region" description="Helical" evidence="6">
    <location>
        <begin position="155"/>
        <end position="175"/>
    </location>
</feature>
<dbReference type="RefSeq" id="WP_188855623.1">
    <property type="nucleotide sequence ID" value="NZ_BMOS01000001.1"/>
</dbReference>
<dbReference type="InterPro" id="IPR014108">
    <property type="entry name" value="Caa3-assmbl_CtaG"/>
</dbReference>
<evidence type="ECO:0000256" key="2">
    <source>
        <dbReference type="ARBA" id="ARBA00022475"/>
    </source>
</evidence>
<keyword evidence="4 6" id="KW-1133">Transmembrane helix</keyword>
<dbReference type="EMBL" id="BMOS01000001">
    <property type="protein sequence ID" value="GGN49115.1"/>
    <property type="molecule type" value="Genomic_DNA"/>
</dbReference>
<reference evidence="7" key="1">
    <citation type="journal article" date="2014" name="Int. J. Syst. Evol. Microbiol.">
        <title>Complete genome sequence of Corynebacterium casei LMG S-19264T (=DSM 44701T), isolated from a smear-ripened cheese.</title>
        <authorList>
            <consortium name="US DOE Joint Genome Institute (JGI-PGF)"/>
            <person name="Walter F."/>
            <person name="Albersmeier A."/>
            <person name="Kalinowski J."/>
            <person name="Ruckert C."/>
        </authorList>
    </citation>
    <scope>NUCLEOTIDE SEQUENCE</scope>
    <source>
        <strain evidence="7">JCM 17251</strain>
    </source>
</reference>
<feature type="transmembrane region" description="Helical" evidence="6">
    <location>
        <begin position="187"/>
        <end position="206"/>
    </location>
</feature>
<keyword evidence="8" id="KW-1185">Reference proteome</keyword>
<proteinExistence type="predicted"/>
<keyword evidence="3 6" id="KW-0812">Transmembrane</keyword>
<dbReference type="InterPro" id="IPR019108">
    <property type="entry name" value="Caa3_assmbl_CtaG-rel"/>
</dbReference>
<dbReference type="GO" id="GO:0005886">
    <property type="term" value="C:plasma membrane"/>
    <property type="evidence" value="ECO:0007669"/>
    <property type="project" value="UniProtKB-SubCell"/>
</dbReference>
<organism evidence="7 8">
    <name type="scientific">Oceanobacillus indicireducens</name>
    <dbReference type="NCBI Taxonomy" id="1004261"/>
    <lineage>
        <taxon>Bacteria</taxon>
        <taxon>Bacillati</taxon>
        <taxon>Bacillota</taxon>
        <taxon>Bacilli</taxon>
        <taxon>Bacillales</taxon>
        <taxon>Bacillaceae</taxon>
        <taxon>Oceanobacillus</taxon>
    </lineage>
</organism>
<evidence type="ECO:0000313" key="8">
    <source>
        <dbReference type="Proteomes" id="UP000624041"/>
    </source>
</evidence>
<feature type="transmembrane region" description="Helical" evidence="6">
    <location>
        <begin position="52"/>
        <end position="72"/>
    </location>
</feature>
<sequence length="298" mass="33722">MWLELQIFGFRALWSPYFFTFCVLLGVIYYLATGPYRHKFGGTEKPTIKQHILMYTALFLLYVAKGSPIDLLSHIMFSAHMIQMVIYLLIFPILAIKGLPLWVWEKVLRNNILGPIIRLLTKPIISLLLFNGLFSIYHIPVVFDFSKSAPVWHFVIHGILLIAAFIVFIPLLLPFKEINTMTPLLKVGYIFANGVLITPACVLIIFTKTPAYEAYLAGGAWLQSLAICVPGDVLDGIELALSGPEMFSPLSTINDQQFGGVIMKTLQEVVYLSLMIRVFFGWFREKSRDVDPVSVEVN</sequence>